<reference evidence="6 7" key="1">
    <citation type="submission" date="2024-10" db="EMBL/GenBank/DDBJ databases">
        <title>The Natural Products Discovery Center: Release of the First 8490 Sequenced Strains for Exploring Actinobacteria Biosynthetic Diversity.</title>
        <authorList>
            <person name="Kalkreuter E."/>
            <person name="Kautsar S.A."/>
            <person name="Yang D."/>
            <person name="Bader C.D."/>
            <person name="Teijaro C.N."/>
            <person name="Fluegel L."/>
            <person name="Davis C.M."/>
            <person name="Simpson J.R."/>
            <person name="Lauterbach L."/>
            <person name="Steele A.D."/>
            <person name="Gui C."/>
            <person name="Meng S."/>
            <person name="Li G."/>
            <person name="Viehrig K."/>
            <person name="Ye F."/>
            <person name="Su P."/>
            <person name="Kiefer A.F."/>
            <person name="Nichols A."/>
            <person name="Cepeda A.J."/>
            <person name="Yan W."/>
            <person name="Fan B."/>
            <person name="Jiang Y."/>
            <person name="Adhikari A."/>
            <person name="Zheng C.-J."/>
            <person name="Schuster L."/>
            <person name="Cowan T.M."/>
            <person name="Smanski M.J."/>
            <person name="Chevrette M.G."/>
            <person name="De Carvalho L.P.S."/>
            <person name="Shen B."/>
        </authorList>
    </citation>
    <scope>NUCLEOTIDE SEQUENCE [LARGE SCALE GENOMIC DNA]</scope>
    <source>
        <strain evidence="6 7">NPDC004119</strain>
    </source>
</reference>
<dbReference type="SUPFAM" id="SSF46785">
    <property type="entry name" value="Winged helix' DNA-binding domain"/>
    <property type="match status" value="1"/>
</dbReference>
<evidence type="ECO:0000256" key="1">
    <source>
        <dbReference type="ARBA" id="ARBA00023015"/>
    </source>
</evidence>
<dbReference type="Proteomes" id="UP001601442">
    <property type="component" value="Unassembled WGS sequence"/>
</dbReference>
<evidence type="ECO:0000256" key="2">
    <source>
        <dbReference type="ARBA" id="ARBA00023125"/>
    </source>
</evidence>
<accession>A0ABW6PEP1</accession>
<evidence type="ECO:0000256" key="3">
    <source>
        <dbReference type="ARBA" id="ARBA00023163"/>
    </source>
</evidence>
<dbReference type="RefSeq" id="WP_267468927.1">
    <property type="nucleotide sequence ID" value="NZ_JBIAMT010000010.1"/>
</dbReference>
<dbReference type="PANTHER" id="PTHR30136:SF24">
    <property type="entry name" value="HTH-TYPE TRANSCRIPTIONAL REPRESSOR ALLR"/>
    <property type="match status" value="1"/>
</dbReference>
<dbReference type="Pfam" id="PF01614">
    <property type="entry name" value="IclR_C"/>
    <property type="match status" value="1"/>
</dbReference>
<dbReference type="InterPro" id="IPR036390">
    <property type="entry name" value="WH_DNA-bd_sf"/>
</dbReference>
<dbReference type="InterPro" id="IPR005471">
    <property type="entry name" value="Tscrpt_reg_IclR_N"/>
</dbReference>
<name>A0ABW6PEP1_9NOCA</name>
<organism evidence="6 7">
    <name type="scientific">Nocardia aobensis</name>
    <dbReference type="NCBI Taxonomy" id="257277"/>
    <lineage>
        <taxon>Bacteria</taxon>
        <taxon>Bacillati</taxon>
        <taxon>Actinomycetota</taxon>
        <taxon>Actinomycetes</taxon>
        <taxon>Mycobacteriales</taxon>
        <taxon>Nocardiaceae</taxon>
        <taxon>Nocardia</taxon>
    </lineage>
</organism>
<dbReference type="EMBL" id="JBIAMT010000010">
    <property type="protein sequence ID" value="MFF0501615.1"/>
    <property type="molecule type" value="Genomic_DNA"/>
</dbReference>
<dbReference type="SUPFAM" id="SSF55781">
    <property type="entry name" value="GAF domain-like"/>
    <property type="match status" value="1"/>
</dbReference>
<protein>
    <submittedName>
        <fullName evidence="6">IclR family transcriptional regulator</fullName>
    </submittedName>
</protein>
<evidence type="ECO:0000259" key="5">
    <source>
        <dbReference type="PROSITE" id="PS51078"/>
    </source>
</evidence>
<evidence type="ECO:0000313" key="6">
    <source>
        <dbReference type="EMBL" id="MFF0501615.1"/>
    </source>
</evidence>
<dbReference type="InterPro" id="IPR036388">
    <property type="entry name" value="WH-like_DNA-bd_sf"/>
</dbReference>
<evidence type="ECO:0000313" key="7">
    <source>
        <dbReference type="Proteomes" id="UP001601442"/>
    </source>
</evidence>
<dbReference type="Gene3D" id="1.10.10.10">
    <property type="entry name" value="Winged helix-like DNA-binding domain superfamily/Winged helix DNA-binding domain"/>
    <property type="match status" value="1"/>
</dbReference>
<dbReference type="PROSITE" id="PS51078">
    <property type="entry name" value="ICLR_ED"/>
    <property type="match status" value="1"/>
</dbReference>
<keyword evidence="1" id="KW-0805">Transcription regulation</keyword>
<keyword evidence="3" id="KW-0804">Transcription</keyword>
<dbReference type="SMART" id="SM00346">
    <property type="entry name" value="HTH_ICLR"/>
    <property type="match status" value="1"/>
</dbReference>
<dbReference type="InterPro" id="IPR050707">
    <property type="entry name" value="HTH_MetabolicPath_Reg"/>
</dbReference>
<evidence type="ECO:0000259" key="4">
    <source>
        <dbReference type="PROSITE" id="PS51077"/>
    </source>
</evidence>
<gene>
    <name evidence="6" type="ORF">ACFYU5_34835</name>
</gene>
<keyword evidence="2" id="KW-0238">DNA-binding</keyword>
<feature type="domain" description="IclR-ED" evidence="5">
    <location>
        <begin position="78"/>
        <end position="256"/>
    </location>
</feature>
<feature type="domain" description="HTH iclR-type" evidence="4">
    <location>
        <begin position="17"/>
        <end position="77"/>
    </location>
</feature>
<dbReference type="PROSITE" id="PS51077">
    <property type="entry name" value="HTH_ICLR"/>
    <property type="match status" value="1"/>
</dbReference>
<comment type="caution">
    <text evidence="6">The sequence shown here is derived from an EMBL/GenBank/DDBJ whole genome shotgun (WGS) entry which is preliminary data.</text>
</comment>
<dbReference type="InterPro" id="IPR014757">
    <property type="entry name" value="Tscrpt_reg_IclR_C"/>
</dbReference>
<proteinExistence type="predicted"/>
<dbReference type="PANTHER" id="PTHR30136">
    <property type="entry name" value="HELIX-TURN-HELIX TRANSCRIPTIONAL REGULATOR, ICLR FAMILY"/>
    <property type="match status" value="1"/>
</dbReference>
<keyword evidence="7" id="KW-1185">Reference proteome</keyword>
<sequence length="280" mass="30403">MTSTSVPSAVEPLRLPPSIIERVTLIMDCFDRPHTRRILEQVAQQTGLPRSTAYRILEQLTRLGWLDRIETGYKLGRRSLGLGGRELGRGKLRAAAAPLLVDLALRSGLVVHLAVLDGAEVYYLDKISGRTVFDVPSSVADRTFAHCTAVGKAMLAYRTPEEVDAEHGAGLARRTSRSIDNISVLHRQLSRIRCGSGLAIERGECFPGIGCVGMAVHGDDGLVGGISLAGPIYSAFERFAPFLVRAARAVSDDLRQFQEPSGHADFFVNPRSRPRSDAAS</sequence>
<dbReference type="Gene3D" id="3.30.450.40">
    <property type="match status" value="1"/>
</dbReference>
<dbReference type="Pfam" id="PF09339">
    <property type="entry name" value="HTH_IclR"/>
    <property type="match status" value="1"/>
</dbReference>
<dbReference type="InterPro" id="IPR029016">
    <property type="entry name" value="GAF-like_dom_sf"/>
</dbReference>